<dbReference type="SMART" id="SM00385">
    <property type="entry name" value="CYCLIN"/>
    <property type="match status" value="2"/>
</dbReference>
<evidence type="ECO:0000256" key="1">
    <source>
        <dbReference type="ARBA" id="ARBA00022618"/>
    </source>
</evidence>
<dbReference type="Pfam" id="PF00134">
    <property type="entry name" value="Cyclin_N"/>
    <property type="match status" value="1"/>
</dbReference>
<feature type="domain" description="Cyclin-like" evidence="5">
    <location>
        <begin position="125"/>
        <end position="210"/>
    </location>
</feature>
<feature type="domain" description="Cyclin C-terminal" evidence="6">
    <location>
        <begin position="219"/>
        <end position="322"/>
    </location>
</feature>
<evidence type="ECO:0000256" key="2">
    <source>
        <dbReference type="ARBA" id="ARBA00023127"/>
    </source>
</evidence>
<dbReference type="InterPro" id="IPR013763">
    <property type="entry name" value="Cyclin-like_dom"/>
</dbReference>
<evidence type="ECO:0000256" key="3">
    <source>
        <dbReference type="ARBA" id="ARBA00023306"/>
    </source>
</evidence>
<dbReference type="InterPro" id="IPR039361">
    <property type="entry name" value="Cyclin"/>
</dbReference>
<dbReference type="InterPro" id="IPR004367">
    <property type="entry name" value="Cyclin_C-dom"/>
</dbReference>
<keyword evidence="2 4" id="KW-0195">Cyclin</keyword>
<dbReference type="AlphaFoldDB" id="A0A6P4IIN2"/>
<dbReference type="PANTHER" id="PTHR10177">
    <property type="entry name" value="CYCLINS"/>
    <property type="match status" value="1"/>
</dbReference>
<dbReference type="InterPro" id="IPR006671">
    <property type="entry name" value="Cyclin_N"/>
</dbReference>
<keyword evidence="3" id="KW-0131">Cell cycle</keyword>
<accession>A0A6P4IIN2</accession>
<evidence type="ECO:0000313" key="8">
    <source>
        <dbReference type="RefSeq" id="XP_017022621.1"/>
    </source>
</evidence>
<evidence type="ECO:0000259" key="5">
    <source>
        <dbReference type="SMART" id="SM00385"/>
    </source>
</evidence>
<keyword evidence="1" id="KW-0132">Cell division</keyword>
<dbReference type="InterPro" id="IPR036915">
    <property type="entry name" value="Cyclin-like_sf"/>
</dbReference>
<evidence type="ECO:0000256" key="4">
    <source>
        <dbReference type="RuleBase" id="RU000383"/>
    </source>
</evidence>
<dbReference type="FunFam" id="1.10.472.10:FF:000001">
    <property type="entry name" value="G2/mitotic-specific cyclin"/>
    <property type="match status" value="1"/>
</dbReference>
<feature type="domain" description="Cyclin-like" evidence="5">
    <location>
        <begin position="223"/>
        <end position="316"/>
    </location>
</feature>
<dbReference type="Pfam" id="PF02984">
    <property type="entry name" value="Cyclin_C"/>
    <property type="match status" value="1"/>
</dbReference>
<name>A0A6P4IIN2_DROKI</name>
<reference evidence="8" key="1">
    <citation type="submission" date="2025-08" db="UniProtKB">
        <authorList>
            <consortium name="RefSeq"/>
        </authorList>
    </citation>
    <scope>IDENTIFICATION</scope>
    <source>
        <strain evidence="8">14028-0561.14</strain>
        <tissue evidence="8">Whole fly</tissue>
    </source>
</reference>
<protein>
    <submittedName>
        <fullName evidence="8">G2/mitotic-specific cyclin-B-like</fullName>
    </submittedName>
</protein>
<dbReference type="GeneID" id="108074904"/>
<dbReference type="RefSeq" id="XP_017022621.1">
    <property type="nucleotide sequence ID" value="XM_017167132.1"/>
</dbReference>
<dbReference type="Gene3D" id="1.10.472.10">
    <property type="entry name" value="Cyclin-like"/>
    <property type="match status" value="2"/>
</dbReference>
<dbReference type="SUPFAM" id="SSF47954">
    <property type="entry name" value="Cyclin-like"/>
    <property type="match status" value="2"/>
</dbReference>
<dbReference type="GO" id="GO:0051301">
    <property type="term" value="P:cell division"/>
    <property type="evidence" value="ECO:0007669"/>
    <property type="project" value="UniProtKB-KW"/>
</dbReference>
<dbReference type="Proteomes" id="UP001652661">
    <property type="component" value="Chromosome X"/>
</dbReference>
<evidence type="ECO:0000313" key="7">
    <source>
        <dbReference type="Proteomes" id="UP001652661"/>
    </source>
</evidence>
<organism evidence="7 8">
    <name type="scientific">Drosophila kikkawai</name>
    <name type="common">Fruit fly</name>
    <dbReference type="NCBI Taxonomy" id="30033"/>
    <lineage>
        <taxon>Eukaryota</taxon>
        <taxon>Metazoa</taxon>
        <taxon>Ecdysozoa</taxon>
        <taxon>Arthropoda</taxon>
        <taxon>Hexapoda</taxon>
        <taxon>Insecta</taxon>
        <taxon>Pterygota</taxon>
        <taxon>Neoptera</taxon>
        <taxon>Endopterygota</taxon>
        <taxon>Diptera</taxon>
        <taxon>Brachycera</taxon>
        <taxon>Muscomorpha</taxon>
        <taxon>Ephydroidea</taxon>
        <taxon>Drosophilidae</taxon>
        <taxon>Drosophila</taxon>
        <taxon>Sophophora</taxon>
    </lineage>
</organism>
<keyword evidence="7" id="KW-1185">Reference proteome</keyword>
<dbReference type="OrthoDB" id="5590282at2759"/>
<dbReference type="GO" id="GO:0005634">
    <property type="term" value="C:nucleus"/>
    <property type="evidence" value="ECO:0007669"/>
    <property type="project" value="UniProtKB-ARBA"/>
</dbReference>
<comment type="similarity">
    <text evidence="4">Belongs to the cyclin family.</text>
</comment>
<dbReference type="SMART" id="SM01332">
    <property type="entry name" value="Cyclin_C"/>
    <property type="match status" value="1"/>
</dbReference>
<proteinExistence type="inferred from homology"/>
<gene>
    <name evidence="8" type="primary">LOC108074904</name>
</gene>
<sequence>MMATSMNEENSWENLNQVQLKKFTAPSQEAALGDLQNRDITVKDVPKPVMGVAGIRPKPVAAAVVQKEPEVKKDSEVLAFFISTNAPAATTTKPWEGMEEEQPIFRDHLAGQKEVSHEMRAVLIDCINDVHQNFNLAAKIFQLAVAIIDRYLQVVKRTQLELVGITALFMATKYKESIPPAIECFAFIINDKNITDTVRQICQMELQILKVIGCNLSRPLPFRFLRSYSKAAVAEDEHHAMAKYFIELASMDYDLASYRPSEIAAASLFLLMQLINGNNQAAKGFNDGHWTPSLAFYFNFLIPLAHSLPFSKKKKSRIHLSLGHFINWPNGEPKTLRRLGYFIGSSLVFLAVCGFYGRRGDQIETLSRWPPPPPSPYPYPW</sequence>
<evidence type="ECO:0000259" key="6">
    <source>
        <dbReference type="SMART" id="SM01332"/>
    </source>
</evidence>